<proteinExistence type="predicted"/>
<evidence type="ECO:0000313" key="3">
    <source>
        <dbReference type="Proteomes" id="UP000246078"/>
    </source>
</evidence>
<feature type="compositionally biased region" description="Low complexity" evidence="1">
    <location>
        <begin position="109"/>
        <end position="121"/>
    </location>
</feature>
<feature type="region of interest" description="Disordered" evidence="1">
    <location>
        <begin position="1"/>
        <end position="33"/>
    </location>
</feature>
<dbReference type="VEuPathDB" id="TriTrypDB:C4B63_176g12"/>
<dbReference type="EMBL" id="PRFC01000562">
    <property type="protein sequence ID" value="PWU86179.1"/>
    <property type="molecule type" value="Genomic_DNA"/>
</dbReference>
<evidence type="ECO:0000256" key="1">
    <source>
        <dbReference type="SAM" id="MobiDB-lite"/>
    </source>
</evidence>
<feature type="region of interest" description="Disordered" evidence="1">
    <location>
        <begin position="462"/>
        <end position="519"/>
    </location>
</feature>
<dbReference type="Proteomes" id="UP000246078">
    <property type="component" value="Unassembled WGS sequence"/>
</dbReference>
<feature type="compositionally biased region" description="Polar residues" evidence="1">
    <location>
        <begin position="137"/>
        <end position="148"/>
    </location>
</feature>
<reference evidence="2 3" key="1">
    <citation type="journal article" date="2018" name="Microb. Genom.">
        <title>Expanding an expanded genome: long-read sequencing of Trypanosoma cruzi.</title>
        <authorList>
            <person name="Berna L."/>
            <person name="Rodriguez M."/>
            <person name="Chiribao M.L."/>
            <person name="Parodi-Talice A."/>
            <person name="Pita S."/>
            <person name="Rijo G."/>
            <person name="Alvarez-Valin F."/>
            <person name="Robello C."/>
        </authorList>
    </citation>
    <scope>NUCLEOTIDE SEQUENCE [LARGE SCALE GENOMIC DNA]</scope>
    <source>
        <strain evidence="2 3">TCC</strain>
    </source>
</reference>
<dbReference type="VEuPathDB" id="TriTrypDB:C3747_562g15"/>
<feature type="region of interest" description="Disordered" evidence="1">
    <location>
        <begin position="75"/>
        <end position="190"/>
    </location>
</feature>
<evidence type="ECO:0000313" key="2">
    <source>
        <dbReference type="EMBL" id="PWU86179.1"/>
    </source>
</evidence>
<feature type="compositionally biased region" description="Basic residues" evidence="1">
    <location>
        <begin position="509"/>
        <end position="519"/>
    </location>
</feature>
<organism evidence="2 3">
    <name type="scientific">Trypanosoma cruzi</name>
    <dbReference type="NCBI Taxonomy" id="5693"/>
    <lineage>
        <taxon>Eukaryota</taxon>
        <taxon>Discoba</taxon>
        <taxon>Euglenozoa</taxon>
        <taxon>Kinetoplastea</taxon>
        <taxon>Metakinetoplastina</taxon>
        <taxon>Trypanosomatida</taxon>
        <taxon>Trypanosomatidae</taxon>
        <taxon>Trypanosoma</taxon>
        <taxon>Schizotrypanum</taxon>
    </lineage>
</organism>
<dbReference type="VEuPathDB" id="TriTrypDB:TcBrA4_0074890"/>
<feature type="compositionally biased region" description="Polar residues" evidence="1">
    <location>
        <begin position="170"/>
        <end position="183"/>
    </location>
</feature>
<protein>
    <submittedName>
        <fullName evidence="2">Putative SLACS retrotransposable element</fullName>
    </submittedName>
</protein>
<comment type="caution">
    <text evidence="2">The sequence shown here is derived from an EMBL/GenBank/DDBJ whole genome shotgun (WGS) entry which is preliminary data.</text>
</comment>
<sequence>MAYSKRGMPMPFDFRNGRTDNDWTTGGRRQQPPRYMTRSAAASRIPFIHRDNVDPSQLQEIITAATTEAIKMLTSPTKGRYTDNNGNRSWRSRSWRPNRRDAELLWRSQQPQGGPQMIQGGNRSWQYRDQQPRRYRSQSSLERNNTPAQAPRRTQQEVRPGSQGVRRGASQEQRGPQTNTATPSLPGRREVAQGLPHAGFRGQLTRPKNPHAAIAALAELELQAYQEKHQRYIGATKTLVPWWTALYQSGAQNYHCPLCSFNRPGEHDVFYHCRQAHPTYDKCYPYRLHLNGHCTFPVEKSCSLNAVLAVLSHYEDESQLSQEVRSTYTVPCRENTERIIRAMEVNLPLAPVSALELLIKNDSKLRRMFSTTAVAGTPMRGMRVGPANGGGVSVLLGNTAGRTRRHHLAAGKEGTHTPYANGTDATVPVHVDLGGTRVHRRAACTPSPEVGNDSHQITEIRRRGGTGVRPLGQASDGGRGGPICDPPTASKRHGGIWTGGTSGHQHPQPCRRLHTKRST</sequence>
<gene>
    <name evidence="2" type="ORF">C3747_562g15</name>
</gene>
<name>A0A2V2UQ06_TRYCR</name>
<dbReference type="VEuPathDB" id="TriTrypDB:ECC02_012796"/>
<accession>A0A2V2UQ06</accession>
<dbReference type="AlphaFoldDB" id="A0A2V2UQ06"/>
<dbReference type="VEuPathDB" id="TriTrypDB:TcCL_ESM11016"/>